<evidence type="ECO:0000313" key="2">
    <source>
        <dbReference type="Proteomes" id="UP001596548"/>
    </source>
</evidence>
<keyword evidence="2" id="KW-1185">Reference proteome</keyword>
<sequence>MRSRSVVLGAAALLSLAACDNRADASKQEQLPPVEMVTQPAASAGGACILWDYAMIKSKIGVTFDVAASDQVDDTSTCVVQTVNGDWPDLALSVVESTQADADLFLSDLKPDKATKLKGLGKAAYRLNTAATGAHGPVIEIGWLSEAKQLQTLRFTFAKNAKAADVSAMNTKLLALAKAMDTTAG</sequence>
<accession>A0ABW2HSV1</accession>
<organism evidence="1 2">
    <name type="scientific">Paractinoplanes rhizophilus</name>
    <dbReference type="NCBI Taxonomy" id="1416877"/>
    <lineage>
        <taxon>Bacteria</taxon>
        <taxon>Bacillati</taxon>
        <taxon>Actinomycetota</taxon>
        <taxon>Actinomycetes</taxon>
        <taxon>Micromonosporales</taxon>
        <taxon>Micromonosporaceae</taxon>
        <taxon>Paractinoplanes</taxon>
    </lineage>
</organism>
<comment type="caution">
    <text evidence="1">The sequence shown here is derived from an EMBL/GenBank/DDBJ whole genome shotgun (WGS) entry which is preliminary data.</text>
</comment>
<name>A0ABW2HSV1_9ACTN</name>
<dbReference type="RefSeq" id="WP_378970167.1">
    <property type="nucleotide sequence ID" value="NZ_JBHTBJ010000013.1"/>
</dbReference>
<dbReference type="PROSITE" id="PS51257">
    <property type="entry name" value="PROKAR_LIPOPROTEIN"/>
    <property type="match status" value="1"/>
</dbReference>
<dbReference type="Proteomes" id="UP001596548">
    <property type="component" value="Unassembled WGS sequence"/>
</dbReference>
<gene>
    <name evidence="1" type="ORF">ACFQS1_19500</name>
</gene>
<protein>
    <submittedName>
        <fullName evidence="1">Uncharacterized protein</fullName>
    </submittedName>
</protein>
<dbReference type="EMBL" id="JBHTBJ010000013">
    <property type="protein sequence ID" value="MFC7276183.1"/>
    <property type="molecule type" value="Genomic_DNA"/>
</dbReference>
<proteinExistence type="predicted"/>
<reference evidence="2" key="1">
    <citation type="journal article" date="2019" name="Int. J. Syst. Evol. Microbiol.">
        <title>The Global Catalogue of Microorganisms (GCM) 10K type strain sequencing project: providing services to taxonomists for standard genome sequencing and annotation.</title>
        <authorList>
            <consortium name="The Broad Institute Genomics Platform"/>
            <consortium name="The Broad Institute Genome Sequencing Center for Infectious Disease"/>
            <person name="Wu L."/>
            <person name="Ma J."/>
        </authorList>
    </citation>
    <scope>NUCLEOTIDE SEQUENCE [LARGE SCALE GENOMIC DNA]</scope>
    <source>
        <strain evidence="2">XZYJT-10</strain>
    </source>
</reference>
<evidence type="ECO:0000313" key="1">
    <source>
        <dbReference type="EMBL" id="MFC7276183.1"/>
    </source>
</evidence>